<feature type="region of interest" description="Disordered" evidence="1">
    <location>
        <begin position="76"/>
        <end position="117"/>
    </location>
</feature>
<evidence type="ECO:0000313" key="2">
    <source>
        <dbReference type="EMBL" id="CAD6923412.1"/>
    </source>
</evidence>
<reference evidence="3" key="1">
    <citation type="submission" date="2016-04" db="EMBL/GenBank/DDBJ databases">
        <authorList>
            <person name="Nguyen H.D."/>
            <person name="Kesanakurti P."/>
            <person name="Cullis J."/>
            <person name="Levesque C.A."/>
            <person name="Hambleton S."/>
        </authorList>
    </citation>
    <scope>NUCLEOTIDE SEQUENCE</scope>
    <source>
        <strain evidence="3">DAOMC 238032</strain>
    </source>
</reference>
<reference evidence="2" key="3">
    <citation type="submission" date="2020-10" db="EMBL/GenBank/DDBJ databases">
        <authorList>
            <person name="Sedaghatjoo S."/>
        </authorList>
    </citation>
    <scope>NUCLEOTIDE SEQUENCE</scope>
    <source>
        <strain evidence="2">AZH3</strain>
    </source>
</reference>
<comment type="caution">
    <text evidence="3">The sequence shown here is derived from an EMBL/GenBank/DDBJ whole genome shotgun (WGS) entry which is preliminary data.</text>
</comment>
<feature type="compositionally biased region" description="Acidic residues" evidence="1">
    <location>
        <begin position="104"/>
        <end position="117"/>
    </location>
</feature>
<dbReference type="EMBL" id="LWDD02000166">
    <property type="protein sequence ID" value="KAE8263169.1"/>
    <property type="molecule type" value="Genomic_DNA"/>
</dbReference>
<reference evidence="3" key="2">
    <citation type="journal article" date="2019" name="IMA Fungus">
        <title>Genome sequencing and comparison of five Tilletia species to identify candidate genes for the detection of regulated species infecting wheat.</title>
        <authorList>
            <person name="Nguyen H.D.T."/>
            <person name="Sultana T."/>
            <person name="Kesanakurti P."/>
            <person name="Hambleton S."/>
        </authorList>
    </citation>
    <scope>NUCLEOTIDE SEQUENCE</scope>
    <source>
        <strain evidence="3">DAOMC 238032</strain>
    </source>
</reference>
<name>A0A177UXG2_9BASI</name>
<dbReference type="AlphaFoldDB" id="A0A177UXG2"/>
<sequence>MCISRRDVELCRCCQHTVVEESTAHVHRCHLFSDEDEDMHCMTLERSDNSFVSNTLTCRDCSNGYGSMFENRGSYNRSSFSDGSSGGSSGDTSYSRGIGSSENESSDDESDNDSDDD</sequence>
<accession>A0A177UXG2</accession>
<proteinExistence type="predicted"/>
<evidence type="ECO:0000313" key="5">
    <source>
        <dbReference type="Proteomes" id="UP000836402"/>
    </source>
</evidence>
<evidence type="ECO:0000313" key="3">
    <source>
        <dbReference type="EMBL" id="KAE8263169.1"/>
    </source>
</evidence>
<evidence type="ECO:0000256" key="1">
    <source>
        <dbReference type="SAM" id="MobiDB-lite"/>
    </source>
</evidence>
<dbReference type="Proteomes" id="UP000836402">
    <property type="component" value="Unassembled WGS sequence"/>
</dbReference>
<gene>
    <name evidence="3" type="ORF">A4X03_0g1887</name>
    <name evidence="2" type="ORF">JKIAZH3_G3258</name>
</gene>
<feature type="compositionally biased region" description="Low complexity" evidence="1">
    <location>
        <begin position="90"/>
        <end position="103"/>
    </location>
</feature>
<keyword evidence="5" id="KW-1185">Reference proteome</keyword>
<organism evidence="3 4">
    <name type="scientific">Tilletia caries</name>
    <name type="common">wheat bunt fungus</name>
    <dbReference type="NCBI Taxonomy" id="13290"/>
    <lineage>
        <taxon>Eukaryota</taxon>
        <taxon>Fungi</taxon>
        <taxon>Dikarya</taxon>
        <taxon>Basidiomycota</taxon>
        <taxon>Ustilaginomycotina</taxon>
        <taxon>Exobasidiomycetes</taxon>
        <taxon>Tilletiales</taxon>
        <taxon>Tilletiaceae</taxon>
        <taxon>Tilletia</taxon>
    </lineage>
</organism>
<dbReference type="EMBL" id="CAJHJG010002803">
    <property type="protein sequence ID" value="CAD6923412.1"/>
    <property type="molecule type" value="Genomic_DNA"/>
</dbReference>
<dbReference type="Proteomes" id="UP000077671">
    <property type="component" value="Unassembled WGS sequence"/>
</dbReference>
<evidence type="ECO:0000313" key="4">
    <source>
        <dbReference type="Proteomes" id="UP000077671"/>
    </source>
</evidence>
<protein>
    <submittedName>
        <fullName evidence="3">Uncharacterized protein</fullName>
    </submittedName>
</protein>